<protein>
    <submittedName>
        <fullName evidence="3">Uncharacterized protein</fullName>
    </submittedName>
</protein>
<evidence type="ECO:0000313" key="2">
    <source>
        <dbReference type="Proteomes" id="UP000887540"/>
    </source>
</evidence>
<feature type="coiled-coil region" evidence="1">
    <location>
        <begin position="50"/>
        <end position="88"/>
    </location>
</feature>
<keyword evidence="1" id="KW-0175">Coiled coil</keyword>
<dbReference type="Proteomes" id="UP000887540">
    <property type="component" value="Unplaced"/>
</dbReference>
<dbReference type="WBParaSite" id="ACRNAN_scaffold14215.g30279.t1">
    <property type="protein sequence ID" value="ACRNAN_scaffold14215.g30279.t1"/>
    <property type="gene ID" value="ACRNAN_scaffold14215.g30279"/>
</dbReference>
<name>A0A914CSZ0_9BILA</name>
<accession>A0A914CSZ0</accession>
<evidence type="ECO:0000313" key="3">
    <source>
        <dbReference type="WBParaSite" id="ACRNAN_scaffold14215.g30279.t1"/>
    </source>
</evidence>
<keyword evidence="2" id="KW-1185">Reference proteome</keyword>
<evidence type="ECO:0000256" key="1">
    <source>
        <dbReference type="SAM" id="Coils"/>
    </source>
</evidence>
<dbReference type="AlphaFoldDB" id="A0A914CSZ0"/>
<reference evidence="3" key="1">
    <citation type="submission" date="2022-11" db="UniProtKB">
        <authorList>
            <consortium name="WormBaseParasite"/>
        </authorList>
    </citation>
    <scope>IDENTIFICATION</scope>
</reference>
<proteinExistence type="predicted"/>
<organism evidence="2 3">
    <name type="scientific">Acrobeloides nanus</name>
    <dbReference type="NCBI Taxonomy" id="290746"/>
    <lineage>
        <taxon>Eukaryota</taxon>
        <taxon>Metazoa</taxon>
        <taxon>Ecdysozoa</taxon>
        <taxon>Nematoda</taxon>
        <taxon>Chromadorea</taxon>
        <taxon>Rhabditida</taxon>
        <taxon>Tylenchina</taxon>
        <taxon>Cephalobomorpha</taxon>
        <taxon>Cephaloboidea</taxon>
        <taxon>Cephalobidae</taxon>
        <taxon>Acrobeloides</taxon>
    </lineage>
</organism>
<sequence length="103" mass="12256">MARGNENVRKDKKRLCKIFKKITRSFGLPKKFLYKHQTKNESDVEPRQLIEKLEFLNKQLIEKFELLNKQLNEQQQQINNTRQAIENIPSVIMKLISDAQSDK</sequence>